<name>A0A1M4Z8B9_9FLAO</name>
<evidence type="ECO:0000313" key="4">
    <source>
        <dbReference type="Proteomes" id="UP000184406"/>
    </source>
</evidence>
<dbReference type="PANTHER" id="PTHR47199">
    <property type="entry name" value="PHOTOSYSTEM II STABILITY/ASSEMBLY FACTOR HCF136, CHLOROPLASTIC"/>
    <property type="match status" value="1"/>
</dbReference>
<proteinExistence type="predicted"/>
<keyword evidence="4" id="KW-1185">Reference proteome</keyword>
<dbReference type="Pfam" id="PF15902">
    <property type="entry name" value="Sortilin-Vps10"/>
    <property type="match status" value="1"/>
</dbReference>
<accession>A0A1M4Z8B9</accession>
<reference evidence="4" key="1">
    <citation type="submission" date="2016-11" db="EMBL/GenBank/DDBJ databases">
        <authorList>
            <person name="Varghese N."/>
            <person name="Submissions S."/>
        </authorList>
    </citation>
    <scope>NUCLEOTIDE SEQUENCE [LARGE SCALE GENOMIC DNA]</scope>
    <source>
        <strain evidence="4">DSM 17539</strain>
    </source>
</reference>
<dbReference type="Proteomes" id="UP000184406">
    <property type="component" value="Unassembled WGS sequence"/>
</dbReference>
<evidence type="ECO:0000256" key="1">
    <source>
        <dbReference type="ARBA" id="ARBA00022737"/>
    </source>
</evidence>
<dbReference type="CDD" id="cd15482">
    <property type="entry name" value="Sialidase_non-viral"/>
    <property type="match status" value="1"/>
</dbReference>
<sequence length="343" mass="37946">MRSYLVILILFVLGSCSEMEEKRVFSTVKIETIYTDSLSFRAIEIMDGGNMAFAANKGAFGLVDLRSNKVRVNTQKHDSILPEFRAVAQNSTDFFMLSIGNPALLYKTGDQGNMELVYKEEDEKVFYDAMTFWNDQEGIAVGDSMDGCLSIVITRDGGNSWKKIPCSSLPKSETGEGAFAASNTNIKVLGTMAWIATTHGNVYYTNDKGVNWEVVKTPISSEKTTQGIFSVDFYDENLGVVFGGNYTDPEINNGNKAVTTDGGKTWKLIADGKLPNFRSCVQFVPNSKGKSLVAIGFEGIAYSHDTGETWKQLSDESFYTLRFMNDTIAYAAGKERIAKLIFR</sequence>
<organism evidence="3 4">
    <name type="scientific">Arenibacter palladensis</name>
    <dbReference type="NCBI Taxonomy" id="237373"/>
    <lineage>
        <taxon>Bacteria</taxon>
        <taxon>Pseudomonadati</taxon>
        <taxon>Bacteroidota</taxon>
        <taxon>Flavobacteriia</taxon>
        <taxon>Flavobacteriales</taxon>
        <taxon>Flavobacteriaceae</taxon>
        <taxon>Arenibacter</taxon>
    </lineage>
</organism>
<dbReference type="PROSITE" id="PS51257">
    <property type="entry name" value="PROKAR_LIPOPROTEIN"/>
    <property type="match status" value="1"/>
</dbReference>
<dbReference type="PANTHER" id="PTHR47199:SF2">
    <property type="entry name" value="PHOTOSYSTEM II STABILITY_ASSEMBLY FACTOR HCF136, CHLOROPLASTIC"/>
    <property type="match status" value="1"/>
</dbReference>
<evidence type="ECO:0000313" key="3">
    <source>
        <dbReference type="EMBL" id="SHF14319.1"/>
    </source>
</evidence>
<protein>
    <submittedName>
        <fullName evidence="3">Sortilin, neurotensin receptor 3</fullName>
    </submittedName>
</protein>
<dbReference type="SUPFAM" id="SSF110296">
    <property type="entry name" value="Oligoxyloglucan reducing end-specific cellobiohydrolase"/>
    <property type="match status" value="1"/>
</dbReference>
<dbReference type="AlphaFoldDB" id="A0A1M4Z8B9"/>
<evidence type="ECO:0000259" key="2">
    <source>
        <dbReference type="Pfam" id="PF15902"/>
    </source>
</evidence>
<dbReference type="InterPro" id="IPR015943">
    <property type="entry name" value="WD40/YVTN_repeat-like_dom_sf"/>
</dbReference>
<keyword evidence="3" id="KW-0675">Receptor</keyword>
<dbReference type="OrthoDB" id="9813892at2"/>
<dbReference type="Gene3D" id="2.130.10.10">
    <property type="entry name" value="YVTN repeat-like/Quinoprotein amine dehydrogenase"/>
    <property type="match status" value="1"/>
</dbReference>
<dbReference type="InterPro" id="IPR031778">
    <property type="entry name" value="Sortilin_N"/>
</dbReference>
<feature type="domain" description="Sortilin N-terminal" evidence="2">
    <location>
        <begin position="151"/>
        <end position="271"/>
    </location>
</feature>
<dbReference type="RefSeq" id="WP_072861527.1">
    <property type="nucleotide sequence ID" value="NZ_FQUX01000002.1"/>
</dbReference>
<gene>
    <name evidence="3" type="ORF">SAMN03080594_102736</name>
</gene>
<keyword evidence="1" id="KW-0677">Repeat</keyword>
<dbReference type="EMBL" id="FQUX01000002">
    <property type="protein sequence ID" value="SHF14319.1"/>
    <property type="molecule type" value="Genomic_DNA"/>
</dbReference>